<reference evidence="3" key="1">
    <citation type="journal article" date="2019" name="Int. J. Syst. Evol. Microbiol.">
        <title>The Global Catalogue of Microorganisms (GCM) 10K type strain sequencing project: providing services to taxonomists for standard genome sequencing and annotation.</title>
        <authorList>
            <consortium name="The Broad Institute Genomics Platform"/>
            <consortium name="The Broad Institute Genome Sequencing Center for Infectious Disease"/>
            <person name="Wu L."/>
            <person name="Ma J."/>
        </authorList>
    </citation>
    <scope>NUCLEOTIDE SEQUENCE [LARGE SCALE GENOMIC DNA]</scope>
    <source>
        <strain evidence="3">JCM 3175</strain>
    </source>
</reference>
<dbReference type="InterPro" id="IPR036291">
    <property type="entry name" value="NAD(P)-bd_dom_sf"/>
</dbReference>
<dbReference type="Gene3D" id="3.40.50.720">
    <property type="entry name" value="NAD(P)-binding Rossmann-like Domain"/>
    <property type="match status" value="1"/>
</dbReference>
<dbReference type="Pfam" id="PF13561">
    <property type="entry name" value="adh_short_C2"/>
    <property type="match status" value="1"/>
</dbReference>
<feature type="compositionally biased region" description="Pro residues" evidence="1">
    <location>
        <begin position="1"/>
        <end position="12"/>
    </location>
</feature>
<feature type="compositionally biased region" description="Basic and acidic residues" evidence="1">
    <location>
        <begin position="29"/>
        <end position="52"/>
    </location>
</feature>
<accession>A0ABP8SFG0</accession>
<keyword evidence="3" id="KW-1185">Reference proteome</keyword>
<dbReference type="Proteomes" id="UP001500307">
    <property type="component" value="Unassembled WGS sequence"/>
</dbReference>
<name>A0ABP8SFG0_9ACTN</name>
<evidence type="ECO:0000313" key="2">
    <source>
        <dbReference type="EMBL" id="GAA4566613.1"/>
    </source>
</evidence>
<sequence>MPPAGSPRPPDGATPRASRDTPCRPVRNGRKEHARDWTPRGEDRPDHRFGLRDRAIDDPKYLEEQVQSIPCKRAAEPGEIAKLAVFLASDDADYVTGSTNFMDGGLMQNQG</sequence>
<evidence type="ECO:0008006" key="4">
    <source>
        <dbReference type="Google" id="ProtNLM"/>
    </source>
</evidence>
<protein>
    <recommendedName>
        <fullName evidence="4">SDR family oxidoreductase</fullName>
    </recommendedName>
</protein>
<feature type="region of interest" description="Disordered" evidence="1">
    <location>
        <begin position="1"/>
        <end position="52"/>
    </location>
</feature>
<evidence type="ECO:0000256" key="1">
    <source>
        <dbReference type="SAM" id="MobiDB-lite"/>
    </source>
</evidence>
<dbReference type="SUPFAM" id="SSF51735">
    <property type="entry name" value="NAD(P)-binding Rossmann-fold domains"/>
    <property type="match status" value="1"/>
</dbReference>
<organism evidence="2 3">
    <name type="scientific">Micromonospora coerulea</name>
    <dbReference type="NCBI Taxonomy" id="47856"/>
    <lineage>
        <taxon>Bacteria</taxon>
        <taxon>Bacillati</taxon>
        <taxon>Actinomycetota</taxon>
        <taxon>Actinomycetes</taxon>
        <taxon>Micromonosporales</taxon>
        <taxon>Micromonosporaceae</taxon>
        <taxon>Micromonospora</taxon>
    </lineage>
</organism>
<comment type="caution">
    <text evidence="2">The sequence shown here is derived from an EMBL/GenBank/DDBJ whole genome shotgun (WGS) entry which is preliminary data.</text>
</comment>
<evidence type="ECO:0000313" key="3">
    <source>
        <dbReference type="Proteomes" id="UP001500307"/>
    </source>
</evidence>
<dbReference type="EMBL" id="BAABGU010000007">
    <property type="protein sequence ID" value="GAA4566613.1"/>
    <property type="molecule type" value="Genomic_DNA"/>
</dbReference>
<dbReference type="InterPro" id="IPR002347">
    <property type="entry name" value="SDR_fam"/>
</dbReference>
<proteinExistence type="predicted"/>
<gene>
    <name evidence="2" type="ORF">GCM10023176_17070</name>
</gene>